<reference evidence="2" key="1">
    <citation type="submission" date="2009-08" db="EMBL/GenBank/DDBJ databases">
        <title>Annotation of Salpingoeca rosetta.</title>
        <authorList>
            <consortium name="The Broad Institute Genome Sequencing Platform"/>
            <person name="Russ C."/>
            <person name="Cuomo C."/>
            <person name="Burger G."/>
            <person name="Gray M.W."/>
            <person name="Holland P.W.H."/>
            <person name="King N."/>
            <person name="Lang F.B.F."/>
            <person name="Roger A.J."/>
            <person name="Ruiz-Trillo I."/>
            <person name="Young S.K."/>
            <person name="Zeng Q."/>
            <person name="Gargeya S."/>
            <person name="Alvarado L."/>
            <person name="Berlin A."/>
            <person name="Chapman S.B."/>
            <person name="Chen Z."/>
            <person name="Freedman E."/>
            <person name="Gellesch M."/>
            <person name="Goldberg J."/>
            <person name="Griggs A."/>
            <person name="Gujja S."/>
            <person name="Heilman E."/>
            <person name="Heiman D."/>
            <person name="Howarth C."/>
            <person name="Mehta T."/>
            <person name="Neiman D."/>
            <person name="Pearson M."/>
            <person name="Roberts A."/>
            <person name="Saif S."/>
            <person name="Shea T."/>
            <person name="Shenoy N."/>
            <person name="Sisk P."/>
            <person name="Stolte C."/>
            <person name="Sykes S."/>
            <person name="White J."/>
            <person name="Yandava C."/>
            <person name="Haas B."/>
            <person name="Nusbaum C."/>
            <person name="Birren B."/>
        </authorList>
    </citation>
    <scope>NUCLEOTIDE SEQUENCE [LARGE SCALE GENOMIC DNA]</scope>
    <source>
        <strain evidence="2">ATCC 50818</strain>
    </source>
</reference>
<dbReference type="InParanoid" id="F2UIK2"/>
<sequence length="294" mass="33364">MHTHTHAQVHTPVGCRSFLFLHTKTTRSKQHVSTSTRAVYLTHPPPPLHTLHHSTHTMLASHRAPDMPVKRIPRNEGPPPAGGRFDPIFGMMGATLMPRHGFSFFDVFDSIRMDGEEEDDDDDLQVHLSHHDWPVRTFPMPSLSFLQAAPSSTQISGHNEDDDLEDDDEFILPQLEPPSSFHSRVARTRDLNMQIRQLEGRLRRLQEANEDEDEDEENPRPCNGSRCYRRRRSHKSQARAATDHRTGFKWFAHGMDMHSHQRKIHTTIAATALNGEDDGTEALDITTNDACGVG</sequence>
<evidence type="ECO:0000256" key="1">
    <source>
        <dbReference type="SAM" id="MobiDB-lite"/>
    </source>
</evidence>
<feature type="region of interest" description="Disordered" evidence="1">
    <location>
        <begin position="207"/>
        <end position="242"/>
    </location>
</feature>
<protein>
    <submittedName>
        <fullName evidence="2">Uncharacterized protein</fullName>
    </submittedName>
</protein>
<dbReference type="AlphaFoldDB" id="F2UIK2"/>
<organism evidence="3">
    <name type="scientific">Salpingoeca rosetta (strain ATCC 50818 / BSB-021)</name>
    <dbReference type="NCBI Taxonomy" id="946362"/>
    <lineage>
        <taxon>Eukaryota</taxon>
        <taxon>Choanoflagellata</taxon>
        <taxon>Craspedida</taxon>
        <taxon>Salpingoecidae</taxon>
        <taxon>Salpingoeca</taxon>
    </lineage>
</organism>
<accession>F2UIK2</accession>
<feature type="compositionally biased region" description="Acidic residues" evidence="1">
    <location>
        <begin position="208"/>
        <end position="217"/>
    </location>
</feature>
<dbReference type="Proteomes" id="UP000007799">
    <property type="component" value="Unassembled WGS sequence"/>
</dbReference>
<dbReference type="EMBL" id="GL832976">
    <property type="protein sequence ID" value="EGD77051.1"/>
    <property type="molecule type" value="Genomic_DNA"/>
</dbReference>
<name>F2UIK2_SALR5</name>
<evidence type="ECO:0000313" key="3">
    <source>
        <dbReference type="Proteomes" id="UP000007799"/>
    </source>
</evidence>
<dbReference type="RefSeq" id="XP_004990891.1">
    <property type="nucleotide sequence ID" value="XM_004990834.1"/>
</dbReference>
<keyword evidence="3" id="KW-1185">Reference proteome</keyword>
<proteinExistence type="predicted"/>
<dbReference type="GeneID" id="16071454"/>
<evidence type="ECO:0000313" key="2">
    <source>
        <dbReference type="EMBL" id="EGD77051.1"/>
    </source>
</evidence>
<gene>
    <name evidence="2" type="ORF">PTSG_07392</name>
</gene>
<dbReference type="KEGG" id="sre:PTSG_07392"/>
<feature type="compositionally biased region" description="Basic residues" evidence="1">
    <location>
        <begin position="227"/>
        <end position="237"/>
    </location>
</feature>